<comment type="caution">
    <text evidence="1">The sequence shown here is derived from an EMBL/GenBank/DDBJ whole genome shotgun (WGS) entry which is preliminary data.</text>
</comment>
<dbReference type="Proteomes" id="UP001060215">
    <property type="component" value="Chromosome 7"/>
</dbReference>
<gene>
    <name evidence="1" type="ORF">LOK49_LG07G02819</name>
</gene>
<evidence type="ECO:0000313" key="1">
    <source>
        <dbReference type="EMBL" id="KAI8008515.1"/>
    </source>
</evidence>
<reference evidence="1 2" key="1">
    <citation type="journal article" date="2022" name="Plant J.">
        <title>Chromosome-level genome of Camellia lanceoleosa provides a valuable resource for understanding genome evolution and self-incompatibility.</title>
        <authorList>
            <person name="Gong W."/>
            <person name="Xiao S."/>
            <person name="Wang L."/>
            <person name="Liao Z."/>
            <person name="Chang Y."/>
            <person name="Mo W."/>
            <person name="Hu G."/>
            <person name="Li W."/>
            <person name="Zhao G."/>
            <person name="Zhu H."/>
            <person name="Hu X."/>
            <person name="Ji K."/>
            <person name="Xiang X."/>
            <person name="Song Q."/>
            <person name="Yuan D."/>
            <person name="Jin S."/>
            <person name="Zhang L."/>
        </authorList>
    </citation>
    <scope>NUCLEOTIDE SEQUENCE [LARGE SCALE GENOMIC DNA]</scope>
    <source>
        <strain evidence="1">SQ_2022a</strain>
    </source>
</reference>
<organism evidence="1 2">
    <name type="scientific">Camellia lanceoleosa</name>
    <dbReference type="NCBI Taxonomy" id="1840588"/>
    <lineage>
        <taxon>Eukaryota</taxon>
        <taxon>Viridiplantae</taxon>
        <taxon>Streptophyta</taxon>
        <taxon>Embryophyta</taxon>
        <taxon>Tracheophyta</taxon>
        <taxon>Spermatophyta</taxon>
        <taxon>Magnoliopsida</taxon>
        <taxon>eudicotyledons</taxon>
        <taxon>Gunneridae</taxon>
        <taxon>Pentapetalae</taxon>
        <taxon>asterids</taxon>
        <taxon>Ericales</taxon>
        <taxon>Theaceae</taxon>
        <taxon>Camellia</taxon>
    </lineage>
</organism>
<proteinExistence type="predicted"/>
<name>A0ACC0H5T7_9ERIC</name>
<accession>A0ACC0H5T7</accession>
<keyword evidence="2" id="KW-1185">Reference proteome</keyword>
<sequence>MPLKKGLKEGAQGEDPNSSRWPNDRSQRIGNSSANGKVRKPRLHLPSLKLERFLKFFIGCYKPSTGVKNSKRLGDRSSKWEPAGNQDFSTGSGSVNPKLPEIRDPLDSDLETTNSVLSLCDKPATSGDNLESLGDQSNAYECTANPTSSTSGSIFLKLQEYGDPLDPDLETIKLCELNSRTDLVKTVSSTGYKQKLPCHNVKLNSQEEFEIPLNISHKGFLQWNHVLVGCFFDNDKKFDLHLLKLWAESSWKDNLLDVHSLGENGFFMLKFKNENVVDCILSEGPYFLGEKLINFRKWEPGLHLSKCVFSFFPIWVKFFNVPLELWTEEGLSFVASVIGKPLFLDEPTRLNSQLTFARVCVEVDATKEIPNSFKINLGYCEPYEIKVEVSWRPWSQWHDVSMAIGEASNSLPFGAEEKGKAVVEDSTFASTSIMFDVLDQLKSMEGPSGDNTEMILIPCPSSCTNLDVLASCAPIVENSRGQRKSKGEDKLFSSNKANPSGLVEIKILGTNEKEIAGHLPRELVETLVKKEDEGLVLGECEL</sequence>
<evidence type="ECO:0000313" key="2">
    <source>
        <dbReference type="Proteomes" id="UP001060215"/>
    </source>
</evidence>
<protein>
    <submittedName>
        <fullName evidence="1">Uncharacterized protein</fullName>
    </submittedName>
</protein>
<dbReference type="EMBL" id="CM045764">
    <property type="protein sequence ID" value="KAI8008515.1"/>
    <property type="molecule type" value="Genomic_DNA"/>
</dbReference>